<dbReference type="Proteomes" id="UP000036947">
    <property type="component" value="Unassembled WGS sequence"/>
</dbReference>
<dbReference type="STRING" id="1163406.A0A0L0NK66"/>
<dbReference type="EMBL" id="LFRF01000002">
    <property type="protein sequence ID" value="KND94433.1"/>
    <property type="molecule type" value="Genomic_DNA"/>
</dbReference>
<sequence>MRPNSSSSSSVAQSPQQPPGADRDQQPSEKESTSARDRVLPAPGDGEGVTTLDVSGDGSTVKLGALGPLVVNQDGTMSRISNWADMTGFERKNTLRILGKRNQLRRAALRQSQGGSDEPKS</sequence>
<dbReference type="OrthoDB" id="4590138at2759"/>
<feature type="compositionally biased region" description="Basic and acidic residues" evidence="1">
    <location>
        <begin position="21"/>
        <end position="39"/>
    </location>
</feature>
<protein>
    <submittedName>
        <fullName evidence="2">Uncharacterized protein</fullName>
    </submittedName>
</protein>
<name>A0A0L0NK66_TOLOC</name>
<feature type="region of interest" description="Disordered" evidence="1">
    <location>
        <begin position="1"/>
        <end position="58"/>
    </location>
</feature>
<comment type="caution">
    <text evidence="2">The sequence shown here is derived from an EMBL/GenBank/DDBJ whole genome shotgun (WGS) entry which is preliminary data.</text>
</comment>
<dbReference type="AlphaFoldDB" id="A0A0L0NK66"/>
<evidence type="ECO:0000313" key="2">
    <source>
        <dbReference type="EMBL" id="KND94433.1"/>
    </source>
</evidence>
<feature type="compositionally biased region" description="Low complexity" evidence="1">
    <location>
        <begin position="1"/>
        <end position="15"/>
    </location>
</feature>
<accession>A0A0L0NK66</accession>
<evidence type="ECO:0000256" key="1">
    <source>
        <dbReference type="SAM" id="MobiDB-lite"/>
    </source>
</evidence>
<gene>
    <name evidence="2" type="ORF">TOPH_01149</name>
</gene>
<keyword evidence="3" id="KW-1185">Reference proteome</keyword>
<evidence type="ECO:0000313" key="3">
    <source>
        <dbReference type="Proteomes" id="UP000036947"/>
    </source>
</evidence>
<organism evidence="2 3">
    <name type="scientific">Tolypocladium ophioglossoides (strain CBS 100239)</name>
    <name type="common">Snaketongue truffleclub</name>
    <name type="synonym">Elaphocordyceps ophioglossoides</name>
    <dbReference type="NCBI Taxonomy" id="1163406"/>
    <lineage>
        <taxon>Eukaryota</taxon>
        <taxon>Fungi</taxon>
        <taxon>Dikarya</taxon>
        <taxon>Ascomycota</taxon>
        <taxon>Pezizomycotina</taxon>
        <taxon>Sordariomycetes</taxon>
        <taxon>Hypocreomycetidae</taxon>
        <taxon>Hypocreales</taxon>
        <taxon>Ophiocordycipitaceae</taxon>
        <taxon>Tolypocladium</taxon>
    </lineage>
</organism>
<proteinExistence type="predicted"/>
<reference evidence="2 3" key="1">
    <citation type="journal article" date="2015" name="BMC Genomics">
        <title>The genome of the truffle-parasite Tolypocladium ophioglossoides and the evolution of antifungal peptaibiotics.</title>
        <authorList>
            <person name="Quandt C.A."/>
            <person name="Bushley K.E."/>
            <person name="Spatafora J.W."/>
        </authorList>
    </citation>
    <scope>NUCLEOTIDE SEQUENCE [LARGE SCALE GENOMIC DNA]</scope>
    <source>
        <strain evidence="2 3">CBS 100239</strain>
    </source>
</reference>
<dbReference type="PANTHER" id="PTHR39474:SF1">
    <property type="entry name" value="FUNGAL SPECIFIC TRANSCRIPTION FACTOR"/>
    <property type="match status" value="1"/>
</dbReference>
<feature type="region of interest" description="Disordered" evidence="1">
    <location>
        <begin position="101"/>
        <end position="121"/>
    </location>
</feature>
<dbReference type="PANTHER" id="PTHR39474">
    <property type="entry name" value="UNNAMED PRODUCT"/>
    <property type="match status" value="1"/>
</dbReference>